<proteinExistence type="predicted"/>
<dbReference type="Proteomes" id="UP001469365">
    <property type="component" value="Unassembled WGS sequence"/>
</dbReference>
<protein>
    <submittedName>
        <fullName evidence="2">Uncharacterized protein</fullName>
    </submittedName>
</protein>
<keyword evidence="3" id="KW-1185">Reference proteome</keyword>
<dbReference type="EMBL" id="JBBPCC010000022">
    <property type="protein sequence ID" value="MEK8131652.1"/>
    <property type="molecule type" value="Genomic_DNA"/>
</dbReference>
<name>A0ABU9DU05_9BACL</name>
<keyword evidence="1" id="KW-1133">Transmembrane helix</keyword>
<evidence type="ECO:0000313" key="2">
    <source>
        <dbReference type="EMBL" id="MEK8131652.1"/>
    </source>
</evidence>
<keyword evidence="1" id="KW-0472">Membrane</keyword>
<organism evidence="2 3">
    <name type="scientific">Paenibacillus filicis</name>
    <dbReference type="NCBI Taxonomy" id="669464"/>
    <lineage>
        <taxon>Bacteria</taxon>
        <taxon>Bacillati</taxon>
        <taxon>Bacillota</taxon>
        <taxon>Bacilli</taxon>
        <taxon>Bacillales</taxon>
        <taxon>Paenibacillaceae</taxon>
        <taxon>Paenibacillus</taxon>
    </lineage>
</organism>
<accession>A0ABU9DU05</accession>
<keyword evidence="1" id="KW-0812">Transmembrane</keyword>
<feature type="transmembrane region" description="Helical" evidence="1">
    <location>
        <begin position="29"/>
        <end position="51"/>
    </location>
</feature>
<reference evidence="2 3" key="1">
    <citation type="submission" date="2024-04" db="EMBL/GenBank/DDBJ databases">
        <title>draft genome sequnece of Paenibacillus filicis.</title>
        <authorList>
            <person name="Kim D.-U."/>
        </authorList>
    </citation>
    <scope>NUCLEOTIDE SEQUENCE [LARGE SCALE GENOMIC DNA]</scope>
    <source>
        <strain evidence="2 3">KACC14197</strain>
    </source>
</reference>
<evidence type="ECO:0000256" key="1">
    <source>
        <dbReference type="SAM" id="Phobius"/>
    </source>
</evidence>
<sequence length="54" mass="6100">MTITNGWMIGRQDAINAVRGKWMVIIPQHWMVCLGALSFIIVVKSGFQSWYSTG</sequence>
<gene>
    <name evidence="2" type="ORF">WMW72_27475</name>
</gene>
<comment type="caution">
    <text evidence="2">The sequence shown here is derived from an EMBL/GenBank/DDBJ whole genome shotgun (WGS) entry which is preliminary data.</text>
</comment>
<evidence type="ECO:0000313" key="3">
    <source>
        <dbReference type="Proteomes" id="UP001469365"/>
    </source>
</evidence>